<keyword evidence="1" id="KW-0812">Transmembrane</keyword>
<evidence type="ECO:0000256" key="1">
    <source>
        <dbReference type="SAM" id="Phobius"/>
    </source>
</evidence>
<name>A0A060N8R2_CLOBO</name>
<keyword evidence="1" id="KW-0472">Membrane</keyword>
<evidence type="ECO:0000313" key="2">
    <source>
        <dbReference type="EMBL" id="BAO04868.1"/>
    </source>
</evidence>
<dbReference type="Proteomes" id="UP000054164">
    <property type="component" value="Unassembled WGS sequence"/>
</dbReference>
<sequence length="124" mass="14820">MDMEHQIQDHENRIRKLEESDIRQQIQLANIEKSQAEIKVMINETSKEQTKNMNDIMDKQQNIMNDTMDKQQNTMNEMLNKIVDTFTDGEKNNHEERFYEKKQFWGFIMALVAIASSVITYFLK</sequence>
<dbReference type="EMBL" id="BA000058">
    <property type="protein sequence ID" value="BAO04868.1"/>
    <property type="molecule type" value="Genomic_DNA"/>
</dbReference>
<protein>
    <submittedName>
        <fullName evidence="2">Uncharacterized protein</fullName>
    </submittedName>
</protein>
<accession>A0A060N8R2</accession>
<feature type="transmembrane region" description="Helical" evidence="1">
    <location>
        <begin position="104"/>
        <end position="123"/>
    </location>
</feature>
<organism evidence="2">
    <name type="scientific">Clostridium botulinum B str. Osaka05</name>
    <dbReference type="NCBI Taxonomy" id="1407017"/>
    <lineage>
        <taxon>Bacteria</taxon>
        <taxon>Bacillati</taxon>
        <taxon>Bacillota</taxon>
        <taxon>Clostridia</taxon>
        <taxon>Eubacteriales</taxon>
        <taxon>Clostridiaceae</taxon>
        <taxon>Clostridium</taxon>
    </lineage>
</organism>
<proteinExistence type="predicted"/>
<dbReference type="AlphaFoldDB" id="A0A060N8R2"/>
<reference evidence="2" key="1">
    <citation type="submission" date="2013-10" db="EMBL/GenBank/DDBJ databases">
        <title>Draft genome sequence of Clostridium botulinum type B strain Osaka05.</title>
        <authorList>
            <person name="Sakaguchi Y."/>
            <person name="Hosomi K."/>
            <person name="Uchiyama J."/>
            <person name="Ogura Y."/>
            <person name="Sakaguchi M."/>
            <person name="Kohda T."/>
            <person name="Mukamoto M."/>
            <person name="Misawa N."/>
            <person name="Matsuzaki S."/>
            <person name="Hayashi T."/>
            <person name="Kozaki S."/>
        </authorList>
    </citation>
    <scope>NUCLEOTIDE SEQUENCE</scope>
    <source>
        <strain evidence="2">Osaka05</strain>
    </source>
</reference>
<dbReference type="RefSeq" id="WP_030031942.1">
    <property type="nucleotide sequence ID" value="NZ_BA000058.1"/>
</dbReference>
<gene>
    <name evidence="2" type="ORF">CBO05P1_149</name>
</gene>
<keyword evidence="1" id="KW-1133">Transmembrane helix</keyword>
<dbReference type="HOGENOM" id="CLU_1999896_0_0_9"/>